<evidence type="ECO:0000313" key="1">
    <source>
        <dbReference type="EMBL" id="WSC01645.1"/>
    </source>
</evidence>
<dbReference type="Proteomes" id="UP001348369">
    <property type="component" value="Chromosome"/>
</dbReference>
<evidence type="ECO:0000313" key="2">
    <source>
        <dbReference type="Proteomes" id="UP001348369"/>
    </source>
</evidence>
<gene>
    <name evidence="1" type="ORF">OG835_34655</name>
</gene>
<name>A0ACD4ZTT2_9ACTN</name>
<reference evidence="1" key="1">
    <citation type="submission" date="2022-10" db="EMBL/GenBank/DDBJ databases">
        <title>The complete genomes of actinobacterial strains from the NBC collection.</title>
        <authorList>
            <person name="Joergensen T.S."/>
            <person name="Alvarez Arevalo M."/>
            <person name="Sterndorff E.B."/>
            <person name="Faurdal D."/>
            <person name="Vuksanovic O."/>
            <person name="Mourched A.-S."/>
            <person name="Charusanti P."/>
            <person name="Shaw S."/>
            <person name="Blin K."/>
            <person name="Weber T."/>
        </authorList>
    </citation>
    <scope>NUCLEOTIDE SEQUENCE</scope>
    <source>
        <strain evidence="1">NBC 01771</strain>
    </source>
</reference>
<sequence length="97" mass="10454">MHVRISLDLRARKWPTTANAHLFINAQTATHTDATSNVWATKILGVSAQALREDRILDEMTATGDVCRLCDLFGLSIAGAERCRAALDPPGLAPEGP</sequence>
<accession>A0ACD4ZTT2</accession>
<proteinExistence type="predicted"/>
<keyword evidence="2" id="KW-1185">Reference proteome</keyword>
<protein>
    <submittedName>
        <fullName evidence="1">Uncharacterized protein</fullName>
    </submittedName>
</protein>
<dbReference type="EMBL" id="CP109109">
    <property type="protein sequence ID" value="WSC01645.1"/>
    <property type="molecule type" value="Genomic_DNA"/>
</dbReference>
<organism evidence="1 2">
    <name type="scientific">Streptomyces scopuliridis</name>
    <dbReference type="NCBI Taxonomy" id="452529"/>
    <lineage>
        <taxon>Bacteria</taxon>
        <taxon>Bacillati</taxon>
        <taxon>Actinomycetota</taxon>
        <taxon>Actinomycetes</taxon>
        <taxon>Kitasatosporales</taxon>
        <taxon>Streptomycetaceae</taxon>
        <taxon>Streptomyces</taxon>
    </lineage>
</organism>